<dbReference type="InterPro" id="IPR001647">
    <property type="entry name" value="HTH_TetR"/>
</dbReference>
<organism evidence="7 9">
    <name type="scientific">Methylomonas methanica</name>
    <dbReference type="NCBI Taxonomy" id="421"/>
    <lineage>
        <taxon>Bacteria</taxon>
        <taxon>Pseudomonadati</taxon>
        <taxon>Pseudomonadota</taxon>
        <taxon>Gammaproteobacteria</taxon>
        <taxon>Methylococcales</taxon>
        <taxon>Methylococcaceae</taxon>
        <taxon>Methylomonas</taxon>
    </lineage>
</organism>
<dbReference type="InterPro" id="IPR036271">
    <property type="entry name" value="Tet_transcr_reg_TetR-rel_C_sf"/>
</dbReference>
<protein>
    <recommendedName>
        <fullName evidence="6">HTH tetR-type domain-containing protein</fullName>
    </recommendedName>
</protein>
<evidence type="ECO:0000313" key="9">
    <source>
        <dbReference type="Proteomes" id="UP000077763"/>
    </source>
</evidence>
<sequence length="210" mass="22644">MKKSKAETIETHKRIVEVAAQAFKKKGIDATGVAEIMLAAGLTHGAFYRHFSSKEALVAEAAGVSMDVFVEAARSAAEKGPSDFVRYLQNYLTSEFRDGELGGCPVIQMGSELARAETSTREGVASGLKQLIDIAIDVAGEDSDASAKDDAIFTLSAMIGAITMSRLIEDAKLSKYILDVMNHRLLEQSKKNPTKMPAFESAARKKKVAQ</sequence>
<dbReference type="PRINTS" id="PR00455">
    <property type="entry name" value="HTHTETR"/>
</dbReference>
<dbReference type="Proteomes" id="UP000078090">
    <property type="component" value="Unassembled WGS sequence"/>
</dbReference>
<evidence type="ECO:0000256" key="5">
    <source>
        <dbReference type="SAM" id="MobiDB-lite"/>
    </source>
</evidence>
<evidence type="ECO:0000313" key="10">
    <source>
        <dbReference type="Proteomes" id="UP000078090"/>
    </source>
</evidence>
<feature type="DNA-binding region" description="H-T-H motif" evidence="4">
    <location>
        <begin position="32"/>
        <end position="51"/>
    </location>
</feature>
<dbReference type="PROSITE" id="PS50977">
    <property type="entry name" value="HTH_TETR_2"/>
    <property type="match status" value="1"/>
</dbReference>
<evidence type="ECO:0000313" key="7">
    <source>
        <dbReference type="EMBL" id="OAI07234.1"/>
    </source>
</evidence>
<keyword evidence="2 4" id="KW-0238">DNA-binding</keyword>
<evidence type="ECO:0000259" key="6">
    <source>
        <dbReference type="PROSITE" id="PS50977"/>
    </source>
</evidence>
<dbReference type="RefSeq" id="WP_064007105.1">
    <property type="nucleotide sequence ID" value="NZ_LUUG01000045.1"/>
</dbReference>
<accession>A0A177MPB4</accession>
<dbReference type="Gene3D" id="1.10.10.60">
    <property type="entry name" value="Homeodomain-like"/>
    <property type="match status" value="1"/>
</dbReference>
<dbReference type="Proteomes" id="UP000077763">
    <property type="component" value="Unassembled WGS sequence"/>
</dbReference>
<dbReference type="AlphaFoldDB" id="A0A177MPB4"/>
<evidence type="ECO:0000256" key="1">
    <source>
        <dbReference type="ARBA" id="ARBA00023015"/>
    </source>
</evidence>
<dbReference type="GO" id="GO:0003677">
    <property type="term" value="F:DNA binding"/>
    <property type="evidence" value="ECO:0007669"/>
    <property type="project" value="UniProtKB-UniRule"/>
</dbReference>
<comment type="caution">
    <text evidence="7">The sequence shown here is derived from an EMBL/GenBank/DDBJ whole genome shotgun (WGS) entry which is preliminary data.</text>
</comment>
<reference evidence="9 10" key="1">
    <citation type="submission" date="2016-03" db="EMBL/GenBank/DDBJ databases">
        <authorList>
            <person name="Ploux O."/>
        </authorList>
    </citation>
    <scope>NUCLEOTIDE SEQUENCE [LARGE SCALE GENOMIC DNA]</scope>
    <source>
        <strain evidence="8 10">R-45363</strain>
        <strain evidence="7 9">R-45371</strain>
    </source>
</reference>
<dbReference type="Pfam" id="PF00440">
    <property type="entry name" value="TetR_N"/>
    <property type="match status" value="1"/>
</dbReference>
<dbReference type="EMBL" id="LUUH01000029">
    <property type="protein sequence ID" value="OAI07234.1"/>
    <property type="molecule type" value="Genomic_DNA"/>
</dbReference>
<dbReference type="PANTHER" id="PTHR47506">
    <property type="entry name" value="TRANSCRIPTIONAL REGULATORY PROTEIN"/>
    <property type="match status" value="1"/>
</dbReference>
<dbReference type="InterPro" id="IPR009057">
    <property type="entry name" value="Homeodomain-like_sf"/>
</dbReference>
<evidence type="ECO:0000256" key="2">
    <source>
        <dbReference type="ARBA" id="ARBA00023125"/>
    </source>
</evidence>
<gene>
    <name evidence="8" type="ORF">A1332_07525</name>
    <name evidence="7" type="ORF">A1353_07725</name>
</gene>
<evidence type="ECO:0000256" key="4">
    <source>
        <dbReference type="PROSITE-ProRule" id="PRU00335"/>
    </source>
</evidence>
<evidence type="ECO:0000256" key="3">
    <source>
        <dbReference type="ARBA" id="ARBA00023163"/>
    </source>
</evidence>
<keyword evidence="3" id="KW-0804">Transcription</keyword>
<feature type="domain" description="HTH tetR-type" evidence="6">
    <location>
        <begin position="9"/>
        <end position="69"/>
    </location>
</feature>
<name>A0A177MPB4_METMH</name>
<feature type="region of interest" description="Disordered" evidence="5">
    <location>
        <begin position="189"/>
        <end position="210"/>
    </location>
</feature>
<evidence type="ECO:0000313" key="8">
    <source>
        <dbReference type="EMBL" id="OAI08329.1"/>
    </source>
</evidence>
<dbReference type="SUPFAM" id="SSF46689">
    <property type="entry name" value="Homeodomain-like"/>
    <property type="match status" value="1"/>
</dbReference>
<dbReference type="SUPFAM" id="SSF48498">
    <property type="entry name" value="Tetracyclin repressor-like, C-terminal domain"/>
    <property type="match status" value="1"/>
</dbReference>
<dbReference type="OrthoDB" id="9798857at2"/>
<dbReference type="Gene3D" id="1.10.357.10">
    <property type="entry name" value="Tetracycline Repressor, domain 2"/>
    <property type="match status" value="1"/>
</dbReference>
<proteinExistence type="predicted"/>
<dbReference type="PANTHER" id="PTHR47506:SF7">
    <property type="entry name" value="TRANSCRIPTIONAL REGULATORY PROTEIN"/>
    <property type="match status" value="1"/>
</dbReference>
<dbReference type="EMBL" id="LUUG01000045">
    <property type="protein sequence ID" value="OAI08329.1"/>
    <property type="molecule type" value="Genomic_DNA"/>
</dbReference>
<keyword evidence="1" id="KW-0805">Transcription regulation</keyword>